<evidence type="ECO:0000256" key="7">
    <source>
        <dbReference type="ARBA" id="ARBA00022989"/>
    </source>
</evidence>
<dbReference type="Proteomes" id="UP000287101">
    <property type="component" value="Unassembled WGS sequence"/>
</dbReference>
<evidence type="ECO:0000256" key="5">
    <source>
        <dbReference type="ARBA" id="ARBA00022683"/>
    </source>
</evidence>
<feature type="transmembrane region" description="Helical" evidence="9">
    <location>
        <begin position="92"/>
        <end position="108"/>
    </location>
</feature>
<keyword evidence="2" id="KW-0813">Transport</keyword>
<comment type="subcellular location">
    <subcellularLocation>
        <location evidence="1">Cell membrane</location>
        <topology evidence="1">Multi-pass membrane protein</topology>
    </subcellularLocation>
</comment>
<comment type="caution">
    <text evidence="11">The sequence shown here is derived from an EMBL/GenBank/DDBJ whole genome shotgun (WGS) entry which is preliminary data.</text>
</comment>
<feature type="transmembrane region" description="Helical" evidence="9">
    <location>
        <begin position="60"/>
        <end position="80"/>
    </location>
</feature>
<keyword evidence="12" id="KW-1185">Reference proteome</keyword>
<feature type="transmembrane region" description="Helical" evidence="9">
    <location>
        <begin position="21"/>
        <end position="45"/>
    </location>
</feature>
<dbReference type="InterPro" id="IPR003352">
    <property type="entry name" value="PTS_EIIC"/>
</dbReference>
<feature type="transmembrane region" description="Helical" evidence="9">
    <location>
        <begin position="239"/>
        <end position="262"/>
    </location>
</feature>
<dbReference type="PROSITE" id="PS51103">
    <property type="entry name" value="PTS_EIIC_TYPE_1"/>
    <property type="match status" value="1"/>
</dbReference>
<proteinExistence type="predicted"/>
<evidence type="ECO:0000313" key="12">
    <source>
        <dbReference type="Proteomes" id="UP000287101"/>
    </source>
</evidence>
<dbReference type="OrthoDB" id="9769191at2"/>
<evidence type="ECO:0000256" key="6">
    <source>
        <dbReference type="ARBA" id="ARBA00022692"/>
    </source>
</evidence>
<feature type="transmembrane region" description="Helical" evidence="9">
    <location>
        <begin position="268"/>
        <end position="289"/>
    </location>
</feature>
<dbReference type="GO" id="GO:0015771">
    <property type="term" value="P:trehalose transport"/>
    <property type="evidence" value="ECO:0007669"/>
    <property type="project" value="TreeGrafter"/>
</dbReference>
<feature type="domain" description="PTS EIIC type-1" evidence="10">
    <location>
        <begin position="23"/>
        <end position="367"/>
    </location>
</feature>
<reference evidence="11 12" key="1">
    <citation type="submission" date="2017-05" db="EMBL/GenBank/DDBJ databases">
        <title>Vagococcus spp. assemblies.</title>
        <authorList>
            <person name="Gulvik C.A."/>
        </authorList>
    </citation>
    <scope>NUCLEOTIDE SEQUENCE [LARGE SCALE GENOMIC DNA]</scope>
    <source>
        <strain evidence="11 12">CCUG 41755</strain>
    </source>
</reference>
<evidence type="ECO:0000256" key="4">
    <source>
        <dbReference type="ARBA" id="ARBA00022597"/>
    </source>
</evidence>
<evidence type="ECO:0000256" key="9">
    <source>
        <dbReference type="SAM" id="Phobius"/>
    </source>
</evidence>
<dbReference type="GO" id="GO:0009401">
    <property type="term" value="P:phosphoenolpyruvate-dependent sugar phosphotransferase system"/>
    <property type="evidence" value="ECO:0007669"/>
    <property type="project" value="UniProtKB-KW"/>
</dbReference>
<evidence type="ECO:0000256" key="3">
    <source>
        <dbReference type="ARBA" id="ARBA00022475"/>
    </source>
</evidence>
<evidence type="ECO:0000313" key="11">
    <source>
        <dbReference type="EMBL" id="RSU03042.1"/>
    </source>
</evidence>
<keyword evidence="7 9" id="KW-1133">Transmembrane helix</keyword>
<feature type="transmembrane region" description="Helical" evidence="9">
    <location>
        <begin position="338"/>
        <end position="361"/>
    </location>
</feature>
<gene>
    <name evidence="11" type="ORF">CBF31_04820</name>
</gene>
<keyword evidence="4" id="KW-0762">Sugar transport</keyword>
<dbReference type="GO" id="GO:0005886">
    <property type="term" value="C:plasma membrane"/>
    <property type="evidence" value="ECO:0007669"/>
    <property type="project" value="UniProtKB-SubCell"/>
</dbReference>
<feature type="transmembrane region" description="Helical" evidence="9">
    <location>
        <begin position="114"/>
        <end position="143"/>
    </location>
</feature>
<dbReference type="GO" id="GO:0090589">
    <property type="term" value="F:protein-phosphocysteine-trehalose phosphotransferase system transporter activity"/>
    <property type="evidence" value="ECO:0007669"/>
    <property type="project" value="TreeGrafter"/>
</dbReference>
<dbReference type="PANTHER" id="PTHR30175:SF1">
    <property type="entry name" value="PTS SYSTEM ARBUTIN-, CELLOBIOSE-, AND SALICIN-SPECIFIC EIIBC COMPONENT-RELATED"/>
    <property type="match status" value="1"/>
</dbReference>
<evidence type="ECO:0000256" key="8">
    <source>
        <dbReference type="ARBA" id="ARBA00023136"/>
    </source>
</evidence>
<keyword evidence="8 9" id="KW-0472">Membrane</keyword>
<dbReference type="PANTHER" id="PTHR30175">
    <property type="entry name" value="PHOSPHOTRANSFERASE SYSTEM TRANSPORT PROTEIN"/>
    <property type="match status" value="1"/>
</dbReference>
<feature type="transmembrane region" description="Helical" evidence="9">
    <location>
        <begin position="201"/>
        <end position="227"/>
    </location>
</feature>
<keyword evidence="3" id="KW-1003">Cell membrane</keyword>
<accession>A0A430A7F9</accession>
<name>A0A430A7F9_9ENTE</name>
<dbReference type="InterPro" id="IPR013013">
    <property type="entry name" value="PTS_EIIC_1"/>
</dbReference>
<organism evidence="11 12">
    <name type="scientific">Vagococcus fessus</name>
    <dbReference type="NCBI Taxonomy" id="120370"/>
    <lineage>
        <taxon>Bacteria</taxon>
        <taxon>Bacillati</taxon>
        <taxon>Bacillota</taxon>
        <taxon>Bacilli</taxon>
        <taxon>Lactobacillales</taxon>
        <taxon>Enterococcaceae</taxon>
        <taxon>Vagococcus</taxon>
    </lineage>
</organism>
<evidence type="ECO:0000256" key="1">
    <source>
        <dbReference type="ARBA" id="ARBA00004651"/>
    </source>
</evidence>
<sequence length="367" mass="38800">MELNETVATESGQEVRGLNKVIAIISAIFTPYIGILAGAGILMALNTLLQKMTIISAESLISVVLTSVSSGVFTLLPVFIGITTAKVFKSNVYIGVALATALLFPLTATDMPDAIHLFGLSLGVKGYGGAVIPTILAVWVAGYIERFFKKIVPDVAEVVVVPALTLLVAGFVTFLVIGPLGMALGSCISWVYGQAYGFSPLIAGLLLGALFPFTFVFGIHWSILPVAMINIQSLGYDTILPIMMMAVFGQFGAAAGMIRHVAKEDKALTISTLIPAFFGITEPAIYGVNLKHGKPFIIGAFASALGGGLISFLGVKIFQFTPILSALYYPLFIGPDSSMRLGILSSVVTFVIAFVGTFIFGKIKQKN</sequence>
<evidence type="ECO:0000256" key="2">
    <source>
        <dbReference type="ARBA" id="ARBA00022448"/>
    </source>
</evidence>
<feature type="transmembrane region" description="Helical" evidence="9">
    <location>
        <begin position="155"/>
        <end position="181"/>
    </location>
</feature>
<dbReference type="InterPro" id="IPR050558">
    <property type="entry name" value="PTS_Sugar-Specific_Components"/>
</dbReference>
<dbReference type="GO" id="GO:0008982">
    <property type="term" value="F:protein-N(PI)-phosphohistidine-sugar phosphotransferase activity"/>
    <property type="evidence" value="ECO:0007669"/>
    <property type="project" value="InterPro"/>
</dbReference>
<keyword evidence="5" id="KW-0598">Phosphotransferase system</keyword>
<feature type="transmembrane region" description="Helical" evidence="9">
    <location>
        <begin position="296"/>
        <end position="318"/>
    </location>
</feature>
<evidence type="ECO:0000259" key="10">
    <source>
        <dbReference type="PROSITE" id="PS51103"/>
    </source>
</evidence>
<dbReference type="EMBL" id="NGJY01000002">
    <property type="protein sequence ID" value="RSU03042.1"/>
    <property type="molecule type" value="Genomic_DNA"/>
</dbReference>
<protein>
    <recommendedName>
        <fullName evidence="10">PTS EIIC type-1 domain-containing protein</fullName>
    </recommendedName>
</protein>
<dbReference type="AlphaFoldDB" id="A0A430A7F9"/>
<dbReference type="Pfam" id="PF02378">
    <property type="entry name" value="PTS_EIIC"/>
    <property type="match status" value="1"/>
</dbReference>
<keyword evidence="6 9" id="KW-0812">Transmembrane</keyword>